<dbReference type="Pfam" id="PF00010">
    <property type="entry name" value="HLH"/>
    <property type="match status" value="1"/>
</dbReference>
<protein>
    <recommendedName>
        <fullName evidence="5">BHLH domain-containing protein</fullName>
    </recommendedName>
</protein>
<dbReference type="Gene3D" id="4.10.280.10">
    <property type="entry name" value="Helix-loop-helix DNA-binding domain"/>
    <property type="match status" value="1"/>
</dbReference>
<dbReference type="InterPro" id="IPR011598">
    <property type="entry name" value="bHLH_dom"/>
</dbReference>
<evidence type="ECO:0000256" key="4">
    <source>
        <dbReference type="SAM" id="MobiDB-lite"/>
    </source>
</evidence>
<keyword evidence="2" id="KW-0539">Nucleus</keyword>
<accession>A0AAW0QXK8</accession>
<dbReference type="CDD" id="cd11398">
    <property type="entry name" value="bHLHzip_scCBP1"/>
    <property type="match status" value="1"/>
</dbReference>
<feature type="domain" description="BHLH" evidence="5">
    <location>
        <begin position="214"/>
        <end position="262"/>
    </location>
</feature>
<reference evidence="6 7" key="1">
    <citation type="submission" date="2023-01" db="EMBL/GenBank/DDBJ databases">
        <title>Analysis of 21 Apiospora genomes using comparative genomics revels a genus with tremendous synthesis potential of carbohydrate active enzymes and secondary metabolites.</title>
        <authorList>
            <person name="Sorensen T."/>
        </authorList>
    </citation>
    <scope>NUCLEOTIDE SEQUENCE [LARGE SCALE GENOMIC DNA]</scope>
    <source>
        <strain evidence="6 7">CBS 117206</strain>
    </source>
</reference>
<dbReference type="PANTHER" id="PTHR47787">
    <property type="entry name" value="CENTROMERE-BINDING PROTEIN 1"/>
    <property type="match status" value="1"/>
</dbReference>
<keyword evidence="7" id="KW-1185">Reference proteome</keyword>
<keyword evidence="3" id="KW-0175">Coiled coil</keyword>
<dbReference type="EMBL" id="JAQQWP010000006">
    <property type="protein sequence ID" value="KAK8115086.1"/>
    <property type="molecule type" value="Genomic_DNA"/>
</dbReference>
<gene>
    <name evidence="6" type="ORF">PG999_007155</name>
</gene>
<dbReference type="PANTHER" id="PTHR47787:SF1">
    <property type="entry name" value="CENTROMERE-BINDING PROTEIN 1"/>
    <property type="match status" value="1"/>
</dbReference>
<evidence type="ECO:0000256" key="3">
    <source>
        <dbReference type="SAM" id="Coils"/>
    </source>
</evidence>
<feature type="region of interest" description="Disordered" evidence="4">
    <location>
        <begin position="34"/>
        <end position="78"/>
    </location>
</feature>
<dbReference type="GO" id="GO:0003677">
    <property type="term" value="F:DNA binding"/>
    <property type="evidence" value="ECO:0007669"/>
    <property type="project" value="UniProtKB-KW"/>
</dbReference>
<dbReference type="AlphaFoldDB" id="A0AAW0QXK8"/>
<name>A0AAW0QXK8_9PEZI</name>
<evidence type="ECO:0000256" key="1">
    <source>
        <dbReference type="ARBA" id="ARBA00023125"/>
    </source>
</evidence>
<dbReference type="SUPFAM" id="SSF47459">
    <property type="entry name" value="HLH, helix-loop-helix DNA-binding domain"/>
    <property type="match status" value="1"/>
</dbReference>
<evidence type="ECO:0000313" key="7">
    <source>
        <dbReference type="Proteomes" id="UP001392437"/>
    </source>
</evidence>
<keyword evidence="1" id="KW-0238">DNA-binding</keyword>
<evidence type="ECO:0000256" key="2">
    <source>
        <dbReference type="ARBA" id="ARBA00023242"/>
    </source>
</evidence>
<dbReference type="GO" id="GO:0046983">
    <property type="term" value="F:protein dimerization activity"/>
    <property type="evidence" value="ECO:0007669"/>
    <property type="project" value="InterPro"/>
</dbReference>
<dbReference type="GO" id="GO:0003700">
    <property type="term" value="F:DNA-binding transcription factor activity"/>
    <property type="evidence" value="ECO:0007669"/>
    <property type="project" value="InterPro"/>
</dbReference>
<evidence type="ECO:0000259" key="5">
    <source>
        <dbReference type="PROSITE" id="PS50888"/>
    </source>
</evidence>
<dbReference type="GO" id="GO:0005634">
    <property type="term" value="C:nucleus"/>
    <property type="evidence" value="ECO:0007669"/>
    <property type="project" value="TreeGrafter"/>
</dbReference>
<proteinExistence type="predicted"/>
<sequence length="329" mass="35678">MESAYTSTEAALEQLKGSSDRAYLTAMAEAVVHEQADLSPPAPSSPSQKRKRGLPEGSSSPDSRRSKRSVPAAPLSDHVEADNAASYIESAVEAAQAAAAANVSAADFTALQQAAADHHESEDAVNAPSTTVAALGSMYPTIHIPPSTEQTFAAQIANEAEHHHHPYGGTEIMHTADGLPDTSGQNGMRPTPDADFMPQSGPKPAVGSEEWHKLRKDNHKLVERRRRENINEGINELAKIVPGCEKNKGSILQRAVSFIGQLKENEAHNLERWTIEKLLAEQAISELSKSNDKLKQECDRIYREMNVWKQLAQNAGLKLPQSKEEPSSS</sequence>
<dbReference type="PROSITE" id="PS50888">
    <property type="entry name" value="BHLH"/>
    <property type="match status" value="1"/>
</dbReference>
<dbReference type="InterPro" id="IPR036638">
    <property type="entry name" value="HLH_DNA-bd_sf"/>
</dbReference>
<dbReference type="Proteomes" id="UP001392437">
    <property type="component" value="Unassembled WGS sequence"/>
</dbReference>
<dbReference type="SMART" id="SM00353">
    <property type="entry name" value="HLH"/>
    <property type="match status" value="1"/>
</dbReference>
<organism evidence="6 7">
    <name type="scientific">Apiospora kogelbergensis</name>
    <dbReference type="NCBI Taxonomy" id="1337665"/>
    <lineage>
        <taxon>Eukaryota</taxon>
        <taxon>Fungi</taxon>
        <taxon>Dikarya</taxon>
        <taxon>Ascomycota</taxon>
        <taxon>Pezizomycotina</taxon>
        <taxon>Sordariomycetes</taxon>
        <taxon>Xylariomycetidae</taxon>
        <taxon>Amphisphaeriales</taxon>
        <taxon>Apiosporaceae</taxon>
        <taxon>Apiospora</taxon>
    </lineage>
</organism>
<dbReference type="InterPro" id="IPR047206">
    <property type="entry name" value="bHLHzip_scCBP1-like"/>
</dbReference>
<comment type="caution">
    <text evidence="6">The sequence shown here is derived from an EMBL/GenBank/DDBJ whole genome shotgun (WGS) entry which is preliminary data.</text>
</comment>
<evidence type="ECO:0000313" key="6">
    <source>
        <dbReference type="EMBL" id="KAK8115086.1"/>
    </source>
</evidence>
<feature type="coiled-coil region" evidence="3">
    <location>
        <begin position="277"/>
        <end position="311"/>
    </location>
</feature>